<evidence type="ECO:0000256" key="4">
    <source>
        <dbReference type="ARBA" id="ARBA00022837"/>
    </source>
</evidence>
<feature type="compositionally biased region" description="Basic and acidic residues" evidence="5">
    <location>
        <begin position="385"/>
        <end position="394"/>
    </location>
</feature>
<dbReference type="SMART" id="SM00368">
    <property type="entry name" value="LRR_RI"/>
    <property type="match status" value="7"/>
</dbReference>
<keyword evidence="4" id="KW-0106">Calcium</keyword>
<feature type="compositionally biased region" description="Basic and acidic residues" evidence="5">
    <location>
        <begin position="1039"/>
        <end position="1061"/>
    </location>
</feature>
<keyword evidence="2" id="KW-0433">Leucine-rich repeat</keyword>
<keyword evidence="1" id="KW-0343">GTPase activation</keyword>
<evidence type="ECO:0000259" key="6">
    <source>
        <dbReference type="PROSITE" id="PS50222"/>
    </source>
</evidence>
<name>D8LQQ9_ECTSI</name>
<dbReference type="Gene3D" id="3.80.10.10">
    <property type="entry name" value="Ribonuclease Inhibitor"/>
    <property type="match status" value="3"/>
</dbReference>
<feature type="compositionally biased region" description="Basic and acidic residues" evidence="5">
    <location>
        <begin position="33"/>
        <end position="42"/>
    </location>
</feature>
<feature type="compositionally biased region" description="Low complexity" evidence="5">
    <location>
        <begin position="1009"/>
        <end position="1018"/>
    </location>
</feature>
<feature type="region of interest" description="Disordered" evidence="5">
    <location>
        <begin position="973"/>
        <end position="1231"/>
    </location>
</feature>
<keyword evidence="8" id="KW-1185">Reference proteome</keyword>
<proteinExistence type="predicted"/>
<dbReference type="SUPFAM" id="SSF52047">
    <property type="entry name" value="RNI-like"/>
    <property type="match status" value="1"/>
</dbReference>
<dbReference type="STRING" id="2880.D8LQQ9"/>
<dbReference type="OrthoDB" id="188902at2759"/>
<dbReference type="InterPro" id="IPR032675">
    <property type="entry name" value="LRR_dom_sf"/>
</dbReference>
<evidence type="ECO:0000313" key="7">
    <source>
        <dbReference type="EMBL" id="CBN74936.1"/>
    </source>
</evidence>
<dbReference type="GO" id="GO:0006913">
    <property type="term" value="P:nucleocytoplasmic transport"/>
    <property type="evidence" value="ECO:0007669"/>
    <property type="project" value="TreeGrafter"/>
</dbReference>
<dbReference type="PROSITE" id="PS00018">
    <property type="entry name" value="EF_HAND_1"/>
    <property type="match status" value="2"/>
</dbReference>
<evidence type="ECO:0000256" key="3">
    <source>
        <dbReference type="ARBA" id="ARBA00022737"/>
    </source>
</evidence>
<dbReference type="GO" id="GO:0005509">
    <property type="term" value="F:calcium ion binding"/>
    <property type="evidence" value="ECO:0007669"/>
    <property type="project" value="InterPro"/>
</dbReference>
<dbReference type="EMBL" id="FN648819">
    <property type="protein sequence ID" value="CBN74936.1"/>
    <property type="molecule type" value="Genomic_DNA"/>
</dbReference>
<keyword evidence="3" id="KW-0677">Repeat</keyword>
<dbReference type="GO" id="GO:0031267">
    <property type="term" value="F:small GTPase binding"/>
    <property type="evidence" value="ECO:0007669"/>
    <property type="project" value="TreeGrafter"/>
</dbReference>
<evidence type="ECO:0000313" key="8">
    <source>
        <dbReference type="Proteomes" id="UP000002630"/>
    </source>
</evidence>
<sequence length="2023" mass="222450">MHVWEYRNRRHRGLTRKPPRPQAYASSFLSRESQQHEAELRDEEIRRQELENTEVEIKQEEIRKLLMEYMNDPGGKKELDEVVENLRHWKDNCSALGYASDGEELSLTSPRSSATADGIDGVAETTMERKMQERAERSRRKNAREVFDMFDADGSRTISTSEMKALLQEMCIPMKKPQLKELMKEVDTDGSGEIDFDEFYQWYKANASAARNADKTKTVGLFATKLVKGLTGFTFRMEALRIIIAHAQAQVEKRERERFRLARPPRFVCETCGESFASAKEQHGHTARREVHHEAWEAAKREAIRRFHPVSVILDHTAAPPAEGAPADEPHRSPDAPTARKKRLRRLVFSDNFYILYGGVGWGGMGSGDVERVEEKRWINKPHPRLADPDDRRGAQLRRGQSVEGINPSDLRAKVPLEVTGGGFAPDWGGVCRRRGVNKVAGRGSSGLQHILLRLMQEKARASNVFTADDALARAKVTFRWEGWSSQQVTLHAEFNCFKEEGMGEDQTKGRIGHEACHYLSPGTYKYYFMVDDRRTVDVSLPVVGGGNGNGKPSGKVRKGGYGEKGIEGEQLFNVVTVTNQHLGEEGEHALVSLQQRRRCQSQQDKCLLASPTSGPPIFARHNGGESHEGDAEESVSSRLPVGTEATQSALATGVPLTESKIESADEADQQAPLKRINLSRQQICDDGAVSLALALRQNVRVEELDLSFNRISGAGIAALAASLGDPRCRLSWLSLSQNGIGRRGGEHLGKMLAGGSEDDGGAQWGQILDGNDIGHDGTQGLCEALLQNHSILKLSLRRNLLLADSAERLAQLLLRNGAIETLDLAYNPIGPEGLRRLSGFLWKNTSLETLGLRGCEVEPTGVKSGIYTLAQGLCTNRALTSLDLAANELDEYAGQELAHSLVKNKTLTDIDLTGNNVPDEWLREHHKICSEVYDILPSLAESLRLNRARRTDLITTIGRRASPRTIHLERTRAKEARASERRRRLEKRRRRREAVERASSRRRHRRQQQQQQQQQGRNVVEKAEEQEQEEVGGVSGGTDKEARRVHEEKAGGSDEWREKPSGGLSGEGEGLVSGRKNRREKESNACEAPPISANTAGRVPGAGTEGDSVEEAMKTKPSVPTTADEPTPVRGKRRRRDQGTGVHAEQSTAVATSGVSSPVSGGGKARVDSSPPRRLRRQRERPTRPASPSALSTRGRGAGEGRGHDRKSGGATAEEEAMEGAAGSDGIRRVPGVWTRRGVWAPANKLAEDRARVEGRRIGDRQRQLREDEAVHEAGAAKREEVLEYLSTTDGEALVARVAAVLVHAQREEDRATKRERKEELQALTLHRKRKALMTKRRHSDGPGGLLTLTATRTLPSWLAGWTGNAKSLRYSGESPAGPVPKMTATEATAGNAMPALTAAATGPKAAGPAKKAGWGETAVSEAEESLGGLVSLVSTSSSLPSFAAASQMEEEDEEEIKRSLREMQDGKKAWDVKHRPPFLKVFGRFDPEGRGEMLASDIGDLMAQLRLPEAVRPEEVKKVAAQLTKIADEERKAVQAARERAIRRSGLDQGTSAPRPFTTGSGEKTVCMTHLWRWHRREHLQWRPSFTAPSRKELRQLNNRQRKRERWGEVSRDWARRVILVVGEREARLQAAERFRGLDPPRFVCPECHEFGCSTPDALDEHLGDEPWHAVNAALQERFEENADIVAVARRAGGSHSFPEYFHVAREMPEETELQVHEDAINFKSHRGVYVKHTMADTKKGSRRRRVVMTRMTLPPARSAAKIAASTAHLSATAGGGGVGGVGTLASTLARPVTLASSGLSTLGHAAATGLQALAYTLHHGGARPPPREPEALAPGTAVFKPRVVRFLLPRVYCHAAGLPAGTMLKVRTEPGGAEGERGGWGGHGGEEAVEGGGHVLGRIGADQCVIAHATSGDWLQVQYKNYEAAWMLTSYRGRKMLAPFPDVHPGVKILVEATTRYDGFRDRGIANGGVDRVRDSPFPMPLEVLERQEEERIKAAAATTAVTELAGKTTTVLDEGAIYG</sequence>
<feature type="compositionally biased region" description="Low complexity" evidence="5">
    <location>
        <begin position="318"/>
        <end position="327"/>
    </location>
</feature>
<feature type="compositionally biased region" description="Low complexity" evidence="5">
    <location>
        <begin position="1148"/>
        <end position="1160"/>
    </location>
</feature>
<feature type="region of interest" description="Disordered" evidence="5">
    <location>
        <begin position="318"/>
        <end position="340"/>
    </location>
</feature>
<dbReference type="Gene3D" id="2.60.40.10">
    <property type="entry name" value="Immunoglobulins"/>
    <property type="match status" value="1"/>
</dbReference>
<feature type="region of interest" description="Disordered" evidence="5">
    <location>
        <begin position="605"/>
        <end position="641"/>
    </location>
</feature>
<accession>D8LQQ9</accession>
<feature type="compositionally biased region" description="Basic residues" evidence="5">
    <location>
        <begin position="981"/>
        <end position="993"/>
    </location>
</feature>
<evidence type="ECO:0000256" key="2">
    <source>
        <dbReference type="ARBA" id="ARBA00022614"/>
    </source>
</evidence>
<dbReference type="PROSITE" id="PS50222">
    <property type="entry name" value="EF_HAND_2"/>
    <property type="match status" value="2"/>
</dbReference>
<organism evidence="7 8">
    <name type="scientific">Ectocarpus siliculosus</name>
    <name type="common">Brown alga</name>
    <name type="synonym">Conferva siliculosa</name>
    <dbReference type="NCBI Taxonomy" id="2880"/>
    <lineage>
        <taxon>Eukaryota</taxon>
        <taxon>Sar</taxon>
        <taxon>Stramenopiles</taxon>
        <taxon>Ochrophyta</taxon>
        <taxon>PX clade</taxon>
        <taxon>Phaeophyceae</taxon>
        <taxon>Ectocarpales</taxon>
        <taxon>Ectocarpaceae</taxon>
        <taxon>Ectocarpus</taxon>
    </lineage>
</organism>
<dbReference type="CDD" id="cd00051">
    <property type="entry name" value="EFh"/>
    <property type="match status" value="1"/>
</dbReference>
<dbReference type="EMBL" id="FN649750">
    <property type="protein sequence ID" value="CBN74936.1"/>
    <property type="molecule type" value="Genomic_DNA"/>
</dbReference>
<dbReference type="InterPro" id="IPR002048">
    <property type="entry name" value="EF_hand_dom"/>
</dbReference>
<dbReference type="SMART" id="SM00054">
    <property type="entry name" value="EFh"/>
    <property type="match status" value="2"/>
</dbReference>
<feature type="compositionally biased region" description="Basic residues" evidence="5">
    <location>
        <begin position="8"/>
        <end position="19"/>
    </location>
</feature>
<dbReference type="GO" id="GO:0048471">
    <property type="term" value="C:perinuclear region of cytoplasm"/>
    <property type="evidence" value="ECO:0007669"/>
    <property type="project" value="TreeGrafter"/>
</dbReference>
<feature type="region of interest" description="Disordered" evidence="5">
    <location>
        <begin position="1"/>
        <end position="42"/>
    </location>
</feature>
<dbReference type="InterPro" id="IPR001611">
    <property type="entry name" value="Leu-rich_rpt"/>
</dbReference>
<reference evidence="7 8" key="1">
    <citation type="journal article" date="2010" name="Nature">
        <title>The Ectocarpus genome and the independent evolution of multicellularity in brown algae.</title>
        <authorList>
            <person name="Cock J.M."/>
            <person name="Sterck L."/>
            <person name="Rouze P."/>
            <person name="Scornet D."/>
            <person name="Allen A.E."/>
            <person name="Amoutzias G."/>
            <person name="Anthouard V."/>
            <person name="Artiguenave F."/>
            <person name="Aury J.M."/>
            <person name="Badger J.H."/>
            <person name="Beszteri B."/>
            <person name="Billiau K."/>
            <person name="Bonnet E."/>
            <person name="Bothwell J.H."/>
            <person name="Bowler C."/>
            <person name="Boyen C."/>
            <person name="Brownlee C."/>
            <person name="Carrano C.J."/>
            <person name="Charrier B."/>
            <person name="Cho G.Y."/>
            <person name="Coelho S.M."/>
            <person name="Collen J."/>
            <person name="Corre E."/>
            <person name="Da Silva C."/>
            <person name="Delage L."/>
            <person name="Delaroque N."/>
            <person name="Dittami S.M."/>
            <person name="Doulbeau S."/>
            <person name="Elias M."/>
            <person name="Farnham G."/>
            <person name="Gachon C.M."/>
            <person name="Gschloessl B."/>
            <person name="Heesch S."/>
            <person name="Jabbari K."/>
            <person name="Jubin C."/>
            <person name="Kawai H."/>
            <person name="Kimura K."/>
            <person name="Kloareg B."/>
            <person name="Kupper F.C."/>
            <person name="Lang D."/>
            <person name="Le Bail A."/>
            <person name="Leblanc C."/>
            <person name="Lerouge P."/>
            <person name="Lohr M."/>
            <person name="Lopez P.J."/>
            <person name="Martens C."/>
            <person name="Maumus F."/>
            <person name="Michel G."/>
            <person name="Miranda-Saavedra D."/>
            <person name="Morales J."/>
            <person name="Moreau H."/>
            <person name="Motomura T."/>
            <person name="Nagasato C."/>
            <person name="Napoli C.A."/>
            <person name="Nelson D.R."/>
            <person name="Nyvall-Collen P."/>
            <person name="Peters A.F."/>
            <person name="Pommier C."/>
            <person name="Potin P."/>
            <person name="Poulain J."/>
            <person name="Quesneville H."/>
            <person name="Read B."/>
            <person name="Rensing S.A."/>
            <person name="Ritter A."/>
            <person name="Rousvoal S."/>
            <person name="Samanta M."/>
            <person name="Samson G."/>
            <person name="Schroeder D.C."/>
            <person name="Segurens B."/>
            <person name="Strittmatter M."/>
            <person name="Tonon T."/>
            <person name="Tregear J.W."/>
            <person name="Valentin K."/>
            <person name="von Dassow P."/>
            <person name="Yamagishi T."/>
            <person name="Van de Peer Y."/>
            <person name="Wincker P."/>
        </authorList>
    </citation>
    <scope>NUCLEOTIDE SEQUENCE [LARGE SCALE GENOMIC DNA]</scope>
    <source>
        <strain evidence="8">Ec32 / CCAP1310/4</strain>
    </source>
</reference>
<dbReference type="InterPro" id="IPR027038">
    <property type="entry name" value="RanGap"/>
</dbReference>
<evidence type="ECO:0000256" key="5">
    <source>
        <dbReference type="SAM" id="MobiDB-lite"/>
    </source>
</evidence>
<dbReference type="Gene3D" id="1.10.238.10">
    <property type="entry name" value="EF-hand"/>
    <property type="match status" value="1"/>
</dbReference>
<dbReference type="InterPro" id="IPR011992">
    <property type="entry name" value="EF-hand-dom_pair"/>
</dbReference>
<dbReference type="Pfam" id="PF13516">
    <property type="entry name" value="LRR_6"/>
    <property type="match status" value="2"/>
</dbReference>
<gene>
    <name evidence="7" type="ORF">Esi_0060_0034</name>
</gene>
<dbReference type="eggNOG" id="KOG4308">
    <property type="taxonomic scope" value="Eukaryota"/>
</dbReference>
<evidence type="ECO:0000256" key="1">
    <source>
        <dbReference type="ARBA" id="ARBA00022468"/>
    </source>
</evidence>
<dbReference type="GO" id="GO:0005096">
    <property type="term" value="F:GTPase activator activity"/>
    <property type="evidence" value="ECO:0007669"/>
    <property type="project" value="UniProtKB-KW"/>
</dbReference>
<dbReference type="InterPro" id="IPR013783">
    <property type="entry name" value="Ig-like_fold"/>
</dbReference>
<dbReference type="PANTHER" id="PTHR24113:SF12">
    <property type="entry name" value="RAN GTPASE-ACTIVATING PROTEIN 1"/>
    <property type="match status" value="1"/>
</dbReference>
<feature type="domain" description="EF-hand" evidence="6">
    <location>
        <begin position="138"/>
        <end position="173"/>
    </location>
</feature>
<protein>
    <submittedName>
        <fullName evidence="7">Hypothetical leucine rich repeat calcium binding protein</fullName>
    </submittedName>
</protein>
<dbReference type="PANTHER" id="PTHR24113">
    <property type="entry name" value="RAN GTPASE-ACTIVATING PROTEIN 1"/>
    <property type="match status" value="1"/>
</dbReference>
<dbReference type="InParanoid" id="D8LQQ9"/>
<feature type="compositionally biased region" description="Basic and acidic residues" evidence="5">
    <location>
        <begin position="1198"/>
        <end position="1209"/>
    </location>
</feature>
<dbReference type="GO" id="GO:0005829">
    <property type="term" value="C:cytosol"/>
    <property type="evidence" value="ECO:0007669"/>
    <property type="project" value="TreeGrafter"/>
</dbReference>
<dbReference type="GO" id="GO:0005634">
    <property type="term" value="C:nucleus"/>
    <property type="evidence" value="ECO:0007669"/>
    <property type="project" value="TreeGrafter"/>
</dbReference>
<dbReference type="Proteomes" id="UP000002630">
    <property type="component" value="Linkage Group LG25"/>
</dbReference>
<feature type="domain" description="EF-hand" evidence="6">
    <location>
        <begin position="174"/>
        <end position="209"/>
    </location>
</feature>
<dbReference type="Pfam" id="PF13499">
    <property type="entry name" value="EF-hand_7"/>
    <property type="match status" value="1"/>
</dbReference>
<feature type="region of interest" description="Disordered" evidence="5">
    <location>
        <begin position="382"/>
        <end position="405"/>
    </location>
</feature>
<dbReference type="SUPFAM" id="SSF47473">
    <property type="entry name" value="EF-hand"/>
    <property type="match status" value="1"/>
</dbReference>
<dbReference type="eggNOG" id="KOG0028">
    <property type="taxonomic scope" value="Eukaryota"/>
</dbReference>
<dbReference type="InterPro" id="IPR018247">
    <property type="entry name" value="EF_Hand_1_Ca_BS"/>
</dbReference>